<dbReference type="InterPro" id="IPR006840">
    <property type="entry name" value="ChaC"/>
</dbReference>
<dbReference type="EC" id="4.3.2.7" evidence="1"/>
<reference evidence="5 7" key="2">
    <citation type="submission" date="2016-08" db="EMBL/GenBank/DDBJ databases">
        <authorList>
            <person name="Varghese N."/>
            <person name="Submissions Spin"/>
        </authorList>
    </citation>
    <scope>NUCLEOTIDE SEQUENCE [LARGE SCALE GENOMIC DNA]</scope>
    <source>
        <strain evidence="5 7">HL-109</strain>
    </source>
</reference>
<accession>A0A0P7ZZX9</accession>
<name>A0A0P7ZZX9_9HYPH</name>
<gene>
    <name evidence="4" type="primary">chaC</name>
    <name evidence="5" type="ORF">GA0071312_0817</name>
    <name evidence="4" type="ORF">HLUCCO17_10310</name>
</gene>
<dbReference type="PANTHER" id="PTHR12192:SF2">
    <property type="entry name" value="GLUTATHIONE-SPECIFIC GAMMA-GLUTAMYLCYCLOTRANSFERASE 2"/>
    <property type="match status" value="1"/>
</dbReference>
<dbReference type="InterPro" id="IPR036568">
    <property type="entry name" value="GGCT-like_sf"/>
</dbReference>
<evidence type="ECO:0000313" key="6">
    <source>
        <dbReference type="Proteomes" id="UP000050497"/>
    </source>
</evidence>
<evidence type="ECO:0000256" key="3">
    <source>
        <dbReference type="SAM" id="MobiDB-lite"/>
    </source>
</evidence>
<dbReference type="CDD" id="cd06661">
    <property type="entry name" value="GGCT_like"/>
    <property type="match status" value="1"/>
</dbReference>
<evidence type="ECO:0000313" key="5">
    <source>
        <dbReference type="EMBL" id="SCC79337.1"/>
    </source>
</evidence>
<evidence type="ECO:0000256" key="1">
    <source>
        <dbReference type="ARBA" id="ARBA00012344"/>
    </source>
</evidence>
<protein>
    <recommendedName>
        <fullName evidence="1">glutathione-specific gamma-glutamylcyclotransferase</fullName>
        <ecNumber evidence="1">4.3.2.7</ecNumber>
    </recommendedName>
</protein>
<dbReference type="STRING" id="1653334.GA0071312_0817"/>
<proteinExistence type="predicted"/>
<dbReference type="GO" id="GO:0006751">
    <property type="term" value="P:glutathione catabolic process"/>
    <property type="evidence" value="ECO:0007669"/>
    <property type="project" value="InterPro"/>
</dbReference>
<dbReference type="EMBL" id="FMBM01000001">
    <property type="protein sequence ID" value="SCC79337.1"/>
    <property type="molecule type" value="Genomic_DNA"/>
</dbReference>
<sequence>MLQFRAGAGSIDCDTPANLIAPLVQEIEGENVTDGQLATDDLWVFGYGSLMWRPGFRYEECHRAELLGFHRALCVYSYVHRGTPDRPGLVLGLDRGGACTGMAFRVAARETEAVIAYLRAREQATMVYEESRVKVSLEDGREIEALTYVVDRAHEQYAGRLPTGELLRLIRQGVGQSGENPEYVIATAAHLQEMGVADPLLDGLSRALTGEHSDDGSEDGPQHPRP</sequence>
<evidence type="ECO:0000313" key="7">
    <source>
        <dbReference type="Proteomes" id="UP000182800"/>
    </source>
</evidence>
<dbReference type="AlphaFoldDB" id="A0A0P7ZZX9"/>
<dbReference type="InterPro" id="IPR013024">
    <property type="entry name" value="GGCT-like"/>
</dbReference>
<dbReference type="Proteomes" id="UP000050497">
    <property type="component" value="Unassembled WGS sequence"/>
</dbReference>
<dbReference type="GO" id="GO:0005737">
    <property type="term" value="C:cytoplasm"/>
    <property type="evidence" value="ECO:0007669"/>
    <property type="project" value="TreeGrafter"/>
</dbReference>
<organism evidence="4 6">
    <name type="scientific">Saliniramus fredricksonii</name>
    <dbReference type="NCBI Taxonomy" id="1653334"/>
    <lineage>
        <taxon>Bacteria</taxon>
        <taxon>Pseudomonadati</taxon>
        <taxon>Pseudomonadota</taxon>
        <taxon>Alphaproteobacteria</taxon>
        <taxon>Hyphomicrobiales</taxon>
        <taxon>Salinarimonadaceae</taxon>
        <taxon>Saliniramus</taxon>
    </lineage>
</organism>
<dbReference type="GO" id="GO:0061928">
    <property type="term" value="F:glutathione specific gamma-glutamylcyclotransferase activity"/>
    <property type="evidence" value="ECO:0007669"/>
    <property type="project" value="UniProtKB-EC"/>
</dbReference>
<reference evidence="4 6" key="1">
    <citation type="submission" date="2015-09" db="EMBL/GenBank/DDBJ databases">
        <title>Identification and resolution of microdiversity through metagenomic sequencing of parallel consortia.</title>
        <authorList>
            <person name="Nelson W.C."/>
            <person name="Romine M.F."/>
            <person name="Lindemann S.R."/>
        </authorList>
    </citation>
    <scope>NUCLEOTIDE SEQUENCE [LARGE SCALE GENOMIC DNA]</scope>
    <source>
        <strain evidence="4">HL-109</strain>
    </source>
</reference>
<dbReference type="Gene3D" id="3.10.490.10">
    <property type="entry name" value="Gamma-glutamyl cyclotransferase-like"/>
    <property type="match status" value="1"/>
</dbReference>
<evidence type="ECO:0000313" key="4">
    <source>
        <dbReference type="EMBL" id="KPQ10628.1"/>
    </source>
</evidence>
<dbReference type="PANTHER" id="PTHR12192">
    <property type="entry name" value="CATION TRANSPORT PROTEIN CHAC-RELATED"/>
    <property type="match status" value="1"/>
</dbReference>
<feature type="region of interest" description="Disordered" evidence="3">
    <location>
        <begin position="206"/>
        <end position="226"/>
    </location>
</feature>
<keyword evidence="2" id="KW-0456">Lyase</keyword>
<dbReference type="EMBL" id="LJSX01000014">
    <property type="protein sequence ID" value="KPQ10628.1"/>
    <property type="molecule type" value="Genomic_DNA"/>
</dbReference>
<evidence type="ECO:0000256" key="2">
    <source>
        <dbReference type="ARBA" id="ARBA00023239"/>
    </source>
</evidence>
<keyword evidence="7" id="KW-1185">Reference proteome</keyword>
<comment type="caution">
    <text evidence="4">The sequence shown here is derived from an EMBL/GenBank/DDBJ whole genome shotgun (WGS) entry which is preliminary data.</text>
</comment>
<dbReference type="SUPFAM" id="SSF110857">
    <property type="entry name" value="Gamma-glutamyl cyclotransferase-like"/>
    <property type="match status" value="1"/>
</dbReference>
<dbReference type="Proteomes" id="UP000182800">
    <property type="component" value="Unassembled WGS sequence"/>
</dbReference>
<dbReference type="OrthoDB" id="9795692at2"/>
<dbReference type="Pfam" id="PF04752">
    <property type="entry name" value="ChaC"/>
    <property type="match status" value="1"/>
</dbReference>